<keyword evidence="1" id="KW-1133">Transmembrane helix</keyword>
<feature type="transmembrane region" description="Helical" evidence="1">
    <location>
        <begin position="53"/>
        <end position="71"/>
    </location>
</feature>
<organism evidence="2 3">
    <name type="scientific">Rubrivirga marina</name>
    <dbReference type="NCBI Taxonomy" id="1196024"/>
    <lineage>
        <taxon>Bacteria</taxon>
        <taxon>Pseudomonadati</taxon>
        <taxon>Rhodothermota</taxon>
        <taxon>Rhodothermia</taxon>
        <taxon>Rhodothermales</taxon>
        <taxon>Rubricoccaceae</taxon>
        <taxon>Rubrivirga</taxon>
    </lineage>
</organism>
<keyword evidence="3" id="KW-1185">Reference proteome</keyword>
<evidence type="ECO:0000313" key="2">
    <source>
        <dbReference type="EMBL" id="PAP76381.1"/>
    </source>
</evidence>
<accession>A0A271IYQ0</accession>
<dbReference type="Proteomes" id="UP000216339">
    <property type="component" value="Unassembled WGS sequence"/>
</dbReference>
<protein>
    <recommendedName>
        <fullName evidence="4">VanZ-like domain-containing protein</fullName>
    </recommendedName>
</protein>
<keyword evidence="1" id="KW-0472">Membrane</keyword>
<reference evidence="2 3" key="1">
    <citation type="submission" date="2016-11" db="EMBL/GenBank/DDBJ databases">
        <title>Study of marine rhodopsin-containing bacteria.</title>
        <authorList>
            <person name="Yoshizawa S."/>
            <person name="Kumagai Y."/>
            <person name="Kogure K."/>
        </authorList>
    </citation>
    <scope>NUCLEOTIDE SEQUENCE [LARGE SCALE GENOMIC DNA]</scope>
    <source>
        <strain evidence="2 3">SAORIC-28</strain>
    </source>
</reference>
<dbReference type="AlphaFoldDB" id="A0A271IYQ0"/>
<feature type="transmembrane region" description="Helical" evidence="1">
    <location>
        <begin position="21"/>
        <end position="41"/>
    </location>
</feature>
<proteinExistence type="predicted"/>
<gene>
    <name evidence="2" type="ORF">BSZ37_07955</name>
</gene>
<evidence type="ECO:0000313" key="3">
    <source>
        <dbReference type="Proteomes" id="UP000216339"/>
    </source>
</evidence>
<dbReference type="EMBL" id="MQWD01000001">
    <property type="protein sequence ID" value="PAP76381.1"/>
    <property type="molecule type" value="Genomic_DNA"/>
</dbReference>
<feature type="transmembrane region" description="Helical" evidence="1">
    <location>
        <begin position="109"/>
        <end position="126"/>
    </location>
</feature>
<feature type="transmembrane region" description="Helical" evidence="1">
    <location>
        <begin position="78"/>
        <end position="97"/>
    </location>
</feature>
<evidence type="ECO:0000256" key="1">
    <source>
        <dbReference type="SAM" id="Phobius"/>
    </source>
</evidence>
<name>A0A271IYQ0_9BACT</name>
<dbReference type="RefSeq" id="WP_095510037.1">
    <property type="nucleotide sequence ID" value="NZ_MQWD01000001.1"/>
</dbReference>
<keyword evidence="1" id="KW-0812">Transmembrane</keyword>
<comment type="caution">
    <text evidence="2">The sequence shown here is derived from an EMBL/GenBank/DDBJ whole genome shotgun (WGS) entry which is preliminary data.</text>
</comment>
<sequence length="134" mass="13740">MPRRPSALPERSESLGSTPVRFGWTVGALTATLAVAVSLSVPGEWIPHVVRSAEFTAHALGFAVACGLWGLRRHARLGVVLALGVVAAVGTEVLQQAVVPLRSGSASDALADVLGVGAGVGVAFLVRRRRASPA</sequence>
<evidence type="ECO:0008006" key="4">
    <source>
        <dbReference type="Google" id="ProtNLM"/>
    </source>
</evidence>